<organism evidence="2 3">
    <name type="scientific">Giardia intestinalis</name>
    <name type="common">Giardia lamblia</name>
    <dbReference type="NCBI Taxonomy" id="5741"/>
    <lineage>
        <taxon>Eukaryota</taxon>
        <taxon>Metamonada</taxon>
        <taxon>Diplomonadida</taxon>
        <taxon>Hexamitidae</taxon>
        <taxon>Giardiinae</taxon>
        <taxon>Giardia</taxon>
    </lineage>
</organism>
<comment type="caution">
    <text evidence="2">The sequence shown here is derived from an EMBL/GenBank/DDBJ whole genome shotgun (WGS) entry which is preliminary data.</text>
</comment>
<accession>V6TQY9</accession>
<feature type="region of interest" description="Disordered" evidence="1">
    <location>
        <begin position="1"/>
        <end position="30"/>
    </location>
</feature>
<sequence>MHRNNGRPPTEQRPRQDKATEQGYTSPHAAQGCCQRDIRVPELCSYPQRNRREHVPANEDLPGCSYRLKVLGISGPVCPSDPGIGATALGKGRAILMKTIQGTKSTPKTVETVLQSLAGAALNAAKQPVLKMLQAAQVDEDFADRCHISGSGLTDSELAAPTGQKNRTDQVPYLSKMPPLSPRTSYNDEDYGLCTYKEDDPLPSARLVCEP</sequence>
<evidence type="ECO:0000256" key="1">
    <source>
        <dbReference type="SAM" id="MobiDB-lite"/>
    </source>
</evidence>
<dbReference type="Proteomes" id="UP000018040">
    <property type="component" value="Unassembled WGS sequence"/>
</dbReference>
<dbReference type="EMBL" id="AHHH01000178">
    <property type="protein sequence ID" value="ESU40747.1"/>
    <property type="molecule type" value="Genomic_DNA"/>
</dbReference>
<gene>
    <name evidence="2" type="ORF">GSB_155372</name>
</gene>
<evidence type="ECO:0000313" key="2">
    <source>
        <dbReference type="EMBL" id="ESU40747.1"/>
    </source>
</evidence>
<protein>
    <submittedName>
        <fullName evidence="2">Uncharacterized protein</fullName>
    </submittedName>
</protein>
<evidence type="ECO:0000313" key="3">
    <source>
        <dbReference type="Proteomes" id="UP000018040"/>
    </source>
</evidence>
<proteinExistence type="predicted"/>
<reference evidence="3" key="1">
    <citation type="submission" date="2012-02" db="EMBL/GenBank/DDBJ databases">
        <title>Genome sequencing of Giardia lamblia Genotypes A2 and B isolates (DH and GS) and comparative analysis with the genomes of Genotypes A1 and E (WB and Pig).</title>
        <authorList>
            <person name="Adam R."/>
            <person name="Dahlstrom E."/>
            <person name="Martens C."/>
            <person name="Bruno D."/>
            <person name="Barbian K."/>
            <person name="Porcella S.F."/>
            <person name="Nash T."/>
        </authorList>
    </citation>
    <scope>NUCLEOTIDE SEQUENCE</scope>
    <source>
        <strain evidence="3">GS</strain>
    </source>
</reference>
<dbReference type="AlphaFoldDB" id="V6TQY9"/>
<reference evidence="2 3" key="2">
    <citation type="journal article" date="2013" name="Genome Biol. Evol.">
        <title>Genome sequencing of Giardia lamblia genotypes A2 and B isolates (DH and GS) and comparative analysis with the genomes of genotypes A1 and E (WB and Pig).</title>
        <authorList>
            <person name="Adam R.D."/>
            <person name="Dahlstrom E.W."/>
            <person name="Martens C.A."/>
            <person name="Bruno D.P."/>
            <person name="Barbian K.D."/>
            <person name="Ricklefs S.M."/>
            <person name="Hernandez M.M."/>
            <person name="Narla N.P."/>
            <person name="Patel R.B."/>
            <person name="Porcella S.F."/>
            <person name="Nash T.E."/>
        </authorList>
    </citation>
    <scope>NUCLEOTIDE SEQUENCE [LARGE SCALE GENOMIC DNA]</scope>
    <source>
        <strain evidence="2 3">GS</strain>
    </source>
</reference>
<dbReference type="PROSITE" id="PS51257">
    <property type="entry name" value="PROKAR_LIPOPROTEIN"/>
    <property type="match status" value="1"/>
</dbReference>
<dbReference type="VEuPathDB" id="GiardiaDB:QR46_2212"/>
<feature type="region of interest" description="Disordered" evidence="1">
    <location>
        <begin position="153"/>
        <end position="187"/>
    </location>
</feature>
<feature type="compositionally biased region" description="Basic and acidic residues" evidence="1">
    <location>
        <begin position="10"/>
        <end position="20"/>
    </location>
</feature>
<name>V6TQY9_GIAIN</name>